<sequence length="82" mass="8455">MRPEPENPIGPGGGGGYGLHGVEGAARDRRRVLIVPALAAGQAYWGGLERRVVEAFGGFGAEELAIVGDRMSAVAEAHCEAP</sequence>
<dbReference type="RefSeq" id="WP_143043866.1">
    <property type="nucleotide sequence ID" value="NZ_FNDJ01000012.1"/>
</dbReference>
<feature type="compositionally biased region" description="Gly residues" evidence="1">
    <location>
        <begin position="10"/>
        <end position="21"/>
    </location>
</feature>
<evidence type="ECO:0000256" key="1">
    <source>
        <dbReference type="SAM" id="MobiDB-lite"/>
    </source>
</evidence>
<dbReference type="EMBL" id="FNDJ01000012">
    <property type="protein sequence ID" value="SDJ74082.1"/>
    <property type="molecule type" value="Genomic_DNA"/>
</dbReference>
<dbReference type="AlphaFoldDB" id="A0A1G8W720"/>
<protein>
    <submittedName>
        <fullName evidence="2">Uncharacterized protein</fullName>
    </submittedName>
</protein>
<feature type="region of interest" description="Disordered" evidence="1">
    <location>
        <begin position="1"/>
        <end position="22"/>
    </location>
</feature>
<keyword evidence="3" id="KW-1185">Reference proteome</keyword>
<organism evidence="2 3">
    <name type="scientific">Nonomuraea jiangxiensis</name>
    <dbReference type="NCBI Taxonomy" id="633440"/>
    <lineage>
        <taxon>Bacteria</taxon>
        <taxon>Bacillati</taxon>
        <taxon>Actinomycetota</taxon>
        <taxon>Actinomycetes</taxon>
        <taxon>Streptosporangiales</taxon>
        <taxon>Streptosporangiaceae</taxon>
        <taxon>Nonomuraea</taxon>
    </lineage>
</organism>
<dbReference type="Proteomes" id="UP000199202">
    <property type="component" value="Unassembled WGS sequence"/>
</dbReference>
<accession>A0A1G8W720</accession>
<evidence type="ECO:0000313" key="3">
    <source>
        <dbReference type="Proteomes" id="UP000199202"/>
    </source>
</evidence>
<name>A0A1G8W720_9ACTN</name>
<proteinExistence type="predicted"/>
<evidence type="ECO:0000313" key="2">
    <source>
        <dbReference type="EMBL" id="SDJ74082.1"/>
    </source>
</evidence>
<gene>
    <name evidence="2" type="ORF">SAMN05421869_11269</name>
</gene>
<reference evidence="2 3" key="1">
    <citation type="submission" date="2016-10" db="EMBL/GenBank/DDBJ databases">
        <authorList>
            <person name="de Groot N.N."/>
        </authorList>
    </citation>
    <scope>NUCLEOTIDE SEQUENCE [LARGE SCALE GENOMIC DNA]</scope>
    <source>
        <strain evidence="2 3">CGMCC 4.6533</strain>
    </source>
</reference>